<dbReference type="RefSeq" id="WP_225858052.1">
    <property type="nucleotide sequence ID" value="NZ_BHYM01000023.1"/>
</dbReference>
<evidence type="ECO:0000313" key="1">
    <source>
        <dbReference type="EMBL" id="GCE38932.1"/>
    </source>
</evidence>
<accession>A0A402C5U1</accession>
<evidence type="ECO:0008006" key="3">
    <source>
        <dbReference type="Google" id="ProtNLM"/>
    </source>
</evidence>
<organism evidence="1 2">
    <name type="scientific">Rhodococcus wratislaviensis</name>
    <name type="common">Tsukamurella wratislaviensis</name>
    <dbReference type="NCBI Taxonomy" id="44752"/>
    <lineage>
        <taxon>Bacteria</taxon>
        <taxon>Bacillati</taxon>
        <taxon>Actinomycetota</taxon>
        <taxon>Actinomycetes</taxon>
        <taxon>Mycobacteriales</taxon>
        <taxon>Nocardiaceae</taxon>
        <taxon>Rhodococcus</taxon>
    </lineage>
</organism>
<protein>
    <recommendedName>
        <fullName evidence="3">Prevent-host-death family protein</fullName>
    </recommendedName>
</protein>
<name>A0A402C5U1_RHOWR</name>
<comment type="caution">
    <text evidence="1">The sequence shown here is derived from an EMBL/GenBank/DDBJ whole genome shotgun (WGS) entry which is preliminary data.</text>
</comment>
<keyword evidence="2" id="KW-1185">Reference proteome</keyword>
<dbReference type="EMBL" id="BHYM01000023">
    <property type="protein sequence ID" value="GCE38932.1"/>
    <property type="molecule type" value="Genomic_DNA"/>
</dbReference>
<proteinExistence type="predicted"/>
<evidence type="ECO:0000313" key="2">
    <source>
        <dbReference type="Proteomes" id="UP000287519"/>
    </source>
</evidence>
<reference evidence="1 2" key="1">
    <citation type="submission" date="2018-11" db="EMBL/GenBank/DDBJ databases">
        <title>Microbial catabolism of amino acid.</title>
        <authorList>
            <person name="Hibi M."/>
            <person name="Ogawa J."/>
        </authorList>
    </citation>
    <scope>NUCLEOTIDE SEQUENCE [LARGE SCALE GENOMIC DNA]</scope>
    <source>
        <strain evidence="1 2">C31-06</strain>
    </source>
</reference>
<sequence>MSKSTATTTFSDFLRSPKDVLGVLEDNGEVVLTRRNAPALRLTQESASRAELSTLGVVGQLFAASLDEAALDRVATRLAVALPWIGLLPASLHAEFVAEFQDTARACIAVARFDRLAILLEAWRATAEAYADPRLTADGSDLEHLDVAEVVAAPGRDA</sequence>
<dbReference type="Proteomes" id="UP000287519">
    <property type="component" value="Unassembled WGS sequence"/>
</dbReference>
<gene>
    <name evidence="1" type="ORF">Rhow_002456</name>
</gene>
<dbReference type="AlphaFoldDB" id="A0A402C5U1"/>